<organism evidence="1 2">
    <name type="scientific">Nonomuraea salmonea</name>
    <dbReference type="NCBI Taxonomy" id="46181"/>
    <lineage>
        <taxon>Bacteria</taxon>
        <taxon>Bacillati</taxon>
        <taxon>Actinomycetota</taxon>
        <taxon>Actinomycetes</taxon>
        <taxon>Streptosporangiales</taxon>
        <taxon>Streptosporangiaceae</taxon>
        <taxon>Nonomuraea</taxon>
    </lineage>
</organism>
<accession>A0ABV5P2S9</accession>
<dbReference type="Proteomes" id="UP001589568">
    <property type="component" value="Unassembled WGS sequence"/>
</dbReference>
<dbReference type="EMBL" id="JBHMCF010000057">
    <property type="protein sequence ID" value="MFB9476895.1"/>
    <property type="molecule type" value="Genomic_DNA"/>
</dbReference>
<protein>
    <submittedName>
        <fullName evidence="1">Uncharacterized protein</fullName>
    </submittedName>
</protein>
<evidence type="ECO:0000313" key="2">
    <source>
        <dbReference type="Proteomes" id="UP001589568"/>
    </source>
</evidence>
<keyword evidence="2" id="KW-1185">Reference proteome</keyword>
<proteinExistence type="predicted"/>
<gene>
    <name evidence="1" type="ORF">ACFFR3_46025</name>
</gene>
<sequence length="73" mass="8175">MLGKLVATGNPHLDAYLKITRATVAFEGDDETVNYMWDAAERFFKRGRAEASPRMAERVEDEIVAVMEGRGTL</sequence>
<name>A0ABV5P2S9_9ACTN</name>
<dbReference type="RefSeq" id="WP_345410146.1">
    <property type="nucleotide sequence ID" value="NZ_BAAAXS010000002.1"/>
</dbReference>
<reference evidence="1 2" key="1">
    <citation type="submission" date="2024-09" db="EMBL/GenBank/DDBJ databases">
        <authorList>
            <person name="Sun Q."/>
            <person name="Mori K."/>
        </authorList>
    </citation>
    <scope>NUCLEOTIDE SEQUENCE [LARGE SCALE GENOMIC DNA]</scope>
    <source>
        <strain evidence="1 2">JCM 3324</strain>
    </source>
</reference>
<comment type="caution">
    <text evidence="1">The sequence shown here is derived from an EMBL/GenBank/DDBJ whole genome shotgun (WGS) entry which is preliminary data.</text>
</comment>
<evidence type="ECO:0000313" key="1">
    <source>
        <dbReference type="EMBL" id="MFB9476895.1"/>
    </source>
</evidence>